<sequence length="101" mass="10348">MNSDRAKWLALVAVPLMAGCVHDGAGTAPASTFGEANRQTMLAQVVEPDNAYENAVPPASAAKAGQAAERYRKDTVKKPERVRSTSVSSGSGSSTGSGSNP</sequence>
<gene>
    <name evidence="2" type="ORF">GCM10011617_04640</name>
</gene>
<dbReference type="RefSeq" id="WP_189538778.1">
    <property type="nucleotide sequence ID" value="NZ_BMZD01000001.1"/>
</dbReference>
<dbReference type="AlphaFoldDB" id="A0A918R9C1"/>
<comment type="caution">
    <text evidence="2">The sequence shown here is derived from an EMBL/GenBank/DDBJ whole genome shotgun (WGS) entry which is preliminary data.</text>
</comment>
<reference evidence="2" key="1">
    <citation type="journal article" date="2014" name="Int. J. Syst. Evol. Microbiol.">
        <title>Complete genome sequence of Corynebacterium casei LMG S-19264T (=DSM 44701T), isolated from a smear-ripened cheese.</title>
        <authorList>
            <consortium name="US DOE Joint Genome Institute (JGI-PGF)"/>
            <person name="Walter F."/>
            <person name="Albersmeier A."/>
            <person name="Kalinowski J."/>
            <person name="Ruckert C."/>
        </authorList>
    </citation>
    <scope>NUCLEOTIDE SEQUENCE</scope>
    <source>
        <strain evidence="2">KCTC 32422</strain>
    </source>
</reference>
<evidence type="ECO:0008006" key="4">
    <source>
        <dbReference type="Google" id="ProtNLM"/>
    </source>
</evidence>
<protein>
    <recommendedName>
        <fullName evidence="4">Lipoprotein</fullName>
    </recommendedName>
</protein>
<keyword evidence="3" id="KW-1185">Reference proteome</keyword>
<feature type="compositionally biased region" description="Low complexity" evidence="1">
    <location>
        <begin position="84"/>
        <end position="101"/>
    </location>
</feature>
<dbReference type="EMBL" id="BMZD01000001">
    <property type="protein sequence ID" value="GGZ88764.1"/>
    <property type="molecule type" value="Genomic_DNA"/>
</dbReference>
<dbReference type="Proteomes" id="UP000634139">
    <property type="component" value="Unassembled WGS sequence"/>
</dbReference>
<name>A0A918R9C1_9SPHN</name>
<feature type="compositionally biased region" description="Basic and acidic residues" evidence="1">
    <location>
        <begin position="69"/>
        <end position="83"/>
    </location>
</feature>
<accession>A0A918R9C1</accession>
<evidence type="ECO:0000256" key="1">
    <source>
        <dbReference type="SAM" id="MobiDB-lite"/>
    </source>
</evidence>
<evidence type="ECO:0000313" key="3">
    <source>
        <dbReference type="Proteomes" id="UP000634139"/>
    </source>
</evidence>
<evidence type="ECO:0000313" key="2">
    <source>
        <dbReference type="EMBL" id="GGZ88764.1"/>
    </source>
</evidence>
<feature type="region of interest" description="Disordered" evidence="1">
    <location>
        <begin position="55"/>
        <end position="101"/>
    </location>
</feature>
<proteinExistence type="predicted"/>
<dbReference type="PROSITE" id="PS51257">
    <property type="entry name" value="PROKAR_LIPOPROTEIN"/>
    <property type="match status" value="1"/>
</dbReference>
<organism evidence="2 3">
    <name type="scientific">Novosphingobium arvoryzae</name>
    <dbReference type="NCBI Taxonomy" id="1256514"/>
    <lineage>
        <taxon>Bacteria</taxon>
        <taxon>Pseudomonadati</taxon>
        <taxon>Pseudomonadota</taxon>
        <taxon>Alphaproteobacteria</taxon>
        <taxon>Sphingomonadales</taxon>
        <taxon>Sphingomonadaceae</taxon>
        <taxon>Novosphingobium</taxon>
    </lineage>
</organism>
<reference evidence="2" key="2">
    <citation type="submission" date="2020-09" db="EMBL/GenBank/DDBJ databases">
        <authorList>
            <person name="Sun Q."/>
            <person name="Kim S."/>
        </authorList>
    </citation>
    <scope>NUCLEOTIDE SEQUENCE</scope>
    <source>
        <strain evidence="2">KCTC 32422</strain>
    </source>
</reference>
<feature type="compositionally biased region" description="Low complexity" evidence="1">
    <location>
        <begin position="55"/>
        <end position="68"/>
    </location>
</feature>